<reference evidence="2" key="1">
    <citation type="submission" date="2021-10" db="EMBL/GenBank/DDBJ databases">
        <title>Melipona bicolor Genome sequencing and assembly.</title>
        <authorList>
            <person name="Araujo N.S."/>
            <person name="Arias M.C."/>
        </authorList>
    </citation>
    <scope>NUCLEOTIDE SEQUENCE</scope>
    <source>
        <strain evidence="2">USP_2M_L1-L4_2017</strain>
        <tissue evidence="2">Whole body</tissue>
    </source>
</reference>
<comment type="caution">
    <text evidence="2">The sequence shown here is derived from an EMBL/GenBank/DDBJ whole genome shotgun (WGS) entry which is preliminary data.</text>
</comment>
<organism evidence="2 3">
    <name type="scientific">Melipona bicolor</name>
    <dbReference type="NCBI Taxonomy" id="60889"/>
    <lineage>
        <taxon>Eukaryota</taxon>
        <taxon>Metazoa</taxon>
        <taxon>Ecdysozoa</taxon>
        <taxon>Arthropoda</taxon>
        <taxon>Hexapoda</taxon>
        <taxon>Insecta</taxon>
        <taxon>Pterygota</taxon>
        <taxon>Neoptera</taxon>
        <taxon>Endopterygota</taxon>
        <taxon>Hymenoptera</taxon>
        <taxon>Apocrita</taxon>
        <taxon>Aculeata</taxon>
        <taxon>Apoidea</taxon>
        <taxon>Anthophila</taxon>
        <taxon>Apidae</taxon>
        <taxon>Melipona</taxon>
    </lineage>
</organism>
<gene>
    <name evidence="2" type="ORF">K0M31_014600</name>
</gene>
<feature type="region of interest" description="Disordered" evidence="1">
    <location>
        <begin position="1"/>
        <end position="41"/>
    </location>
</feature>
<feature type="compositionally biased region" description="Polar residues" evidence="1">
    <location>
        <begin position="11"/>
        <end position="36"/>
    </location>
</feature>
<accession>A0AA40KFV0</accession>
<dbReference type="AlphaFoldDB" id="A0AA40KFV0"/>
<protein>
    <submittedName>
        <fullName evidence="2">Uncharacterized protein</fullName>
    </submittedName>
</protein>
<evidence type="ECO:0000313" key="2">
    <source>
        <dbReference type="EMBL" id="KAK1118826.1"/>
    </source>
</evidence>
<name>A0AA40KFV0_9HYME</name>
<evidence type="ECO:0000313" key="3">
    <source>
        <dbReference type="Proteomes" id="UP001177670"/>
    </source>
</evidence>
<dbReference type="Proteomes" id="UP001177670">
    <property type="component" value="Unassembled WGS sequence"/>
</dbReference>
<evidence type="ECO:0000256" key="1">
    <source>
        <dbReference type="SAM" id="MobiDB-lite"/>
    </source>
</evidence>
<dbReference type="EMBL" id="JAHYIQ010000040">
    <property type="protein sequence ID" value="KAK1118826.1"/>
    <property type="molecule type" value="Genomic_DNA"/>
</dbReference>
<proteinExistence type="predicted"/>
<sequence>MMTAMARLPCKQTSPSQQPRVNNFGNSRNTYWNMQTRHPAPPYVRNHQRHTDHTVLEVERESVHLAARRSHENSGAGASSLCRLVLSPFLFLIVPRSAIIAACGPGEERLLRHVIGHRD</sequence>
<keyword evidence="3" id="KW-1185">Reference proteome</keyword>